<feature type="compositionally biased region" description="Low complexity" evidence="1">
    <location>
        <begin position="303"/>
        <end position="319"/>
    </location>
</feature>
<reference evidence="2 3" key="1">
    <citation type="submission" date="2017-08" db="EMBL/GenBank/DDBJ databases">
        <title>Acidophilic green algal genome provides insights into adaptation to an acidic environment.</title>
        <authorList>
            <person name="Hirooka S."/>
            <person name="Hirose Y."/>
            <person name="Kanesaki Y."/>
            <person name="Higuchi S."/>
            <person name="Fujiwara T."/>
            <person name="Onuma R."/>
            <person name="Era A."/>
            <person name="Ohbayashi R."/>
            <person name="Uzuka A."/>
            <person name="Nozaki H."/>
            <person name="Yoshikawa H."/>
            <person name="Miyagishima S.Y."/>
        </authorList>
    </citation>
    <scope>NUCLEOTIDE SEQUENCE [LARGE SCALE GENOMIC DNA]</scope>
    <source>
        <strain evidence="2 3">NIES-2499</strain>
    </source>
</reference>
<evidence type="ECO:0000256" key="1">
    <source>
        <dbReference type="SAM" id="MobiDB-lite"/>
    </source>
</evidence>
<feature type="region of interest" description="Disordered" evidence="1">
    <location>
        <begin position="294"/>
        <end position="319"/>
    </location>
</feature>
<evidence type="ECO:0000313" key="2">
    <source>
        <dbReference type="EMBL" id="GAX78625.1"/>
    </source>
</evidence>
<gene>
    <name evidence="2" type="ORF">CEUSTIGMA_g6064.t1</name>
</gene>
<feature type="region of interest" description="Disordered" evidence="1">
    <location>
        <begin position="762"/>
        <end position="796"/>
    </location>
</feature>
<name>A0A250X6D4_9CHLO</name>
<dbReference type="OrthoDB" id="544624at2759"/>
<organism evidence="2 3">
    <name type="scientific">Chlamydomonas eustigma</name>
    <dbReference type="NCBI Taxonomy" id="1157962"/>
    <lineage>
        <taxon>Eukaryota</taxon>
        <taxon>Viridiplantae</taxon>
        <taxon>Chlorophyta</taxon>
        <taxon>core chlorophytes</taxon>
        <taxon>Chlorophyceae</taxon>
        <taxon>CS clade</taxon>
        <taxon>Chlamydomonadales</taxon>
        <taxon>Chlamydomonadaceae</taxon>
        <taxon>Chlamydomonas</taxon>
    </lineage>
</organism>
<dbReference type="EMBL" id="BEGY01000034">
    <property type="protein sequence ID" value="GAX78625.1"/>
    <property type="molecule type" value="Genomic_DNA"/>
</dbReference>
<accession>A0A250X6D4</accession>
<feature type="region of interest" description="Disordered" evidence="1">
    <location>
        <begin position="436"/>
        <end position="455"/>
    </location>
</feature>
<feature type="region of interest" description="Disordered" evidence="1">
    <location>
        <begin position="1"/>
        <end position="67"/>
    </location>
</feature>
<dbReference type="Proteomes" id="UP000232323">
    <property type="component" value="Unassembled WGS sequence"/>
</dbReference>
<feature type="compositionally biased region" description="Polar residues" evidence="1">
    <location>
        <begin position="1"/>
        <end position="10"/>
    </location>
</feature>
<dbReference type="AlphaFoldDB" id="A0A250X6D4"/>
<feature type="region of interest" description="Disordered" evidence="1">
    <location>
        <begin position="181"/>
        <end position="213"/>
    </location>
</feature>
<sequence length="1016" mass="105518">MQSSEQQGQGSVDDFMRLIQSQLPQNQDASKDSWSTLSRSVETLLGSQGDNGTSNDDSETPARKKQRIDDITAEAQRLLEQHMQQQLTPGNGMWPGPEGKALTEEAELQPSKPATGPVGLELLAAAADVAGGAENDYATLLAAQERGEDIGPEAAAAIAAHRQALLQQLIQQHQLLEVQQRQQDLGQGSEAATAAGEGQVPPPAPLLPDSFPAVPQPFLSVEAMDRPLTTEATGTDIGSIAAATALPAADPTTLNQEQQRELLLQQLAAVVPPGMDISYLQALLASADPNAMAQAMQAHEEGAASTEAEGSQQQQQQQADLNAAAVAAMAAAGMLPGGLQQQLMGLSFPGMGDLSVAGGTTGSNQDSDTEDGGEEANADLAPILLAHLQSTLGVAEGTEAAEAILPQNRKKMLATLLQQQLHQVGGSGGLLLPQGAGGEVPSSLPVSNRAGRQGNSRRFYEPTQKVQFEGEGMKLADGRIYVPLPFIHKNFPHESEWPVQLPADIFVNEDCIKEAYPVKIARSQNKTRRHGLGNHWVTGHQKLIKNYKDVRLQGLEICTVSGHLKVMLSASGSWDDVQTQVAQTGAAGSLPGSTMQSTMMMSPYGSPAMAVAQLLFAQQQQNQLLAQPDLAALLGMPGGSAAGAAGFPGFMDSNVLAAFAAAAAATEDGQTHGLLEQQQQQGEAEGTIAANAEVVEGEKQEPATASTHPAVPDDAAVEASANTSEPPAAGSSGQATTAGSSADGQTMDIAAALAAMNAMQQQQHNQALAAEAGREQASGADAEPPEGNATDVEAAAAAAAESQAAMDAAAAAGLQHLLQASGALNFNLPGGNEAMAMLQAAGASGSSGGGTGSQAGNLLGVGDPNAMAGLDLMSMLQRMTSGNPSDMLSTLFATLGGGGGQMAVPYPPRSQQSASASSLPRLYDGRIHVPLSLVQDHFKDAEFPLPIFTTIFVNGLCIGEGIQARIVKYKKHKRPNHFNFWITGLQKTLGQYNDVRQAGVMWEADNVLRVNLMAAN</sequence>
<dbReference type="STRING" id="1157962.A0A250X6D4"/>
<protein>
    <submittedName>
        <fullName evidence="2">Uncharacterized protein</fullName>
    </submittedName>
</protein>
<feature type="compositionally biased region" description="Polar residues" evidence="1">
    <location>
        <begin position="19"/>
        <end position="55"/>
    </location>
</feature>
<evidence type="ECO:0000313" key="3">
    <source>
        <dbReference type="Proteomes" id="UP000232323"/>
    </source>
</evidence>
<feature type="region of interest" description="Disordered" evidence="1">
    <location>
        <begin position="715"/>
        <end position="742"/>
    </location>
</feature>
<feature type="region of interest" description="Disordered" evidence="1">
    <location>
        <begin position="355"/>
        <end position="375"/>
    </location>
</feature>
<keyword evidence="3" id="KW-1185">Reference proteome</keyword>
<proteinExistence type="predicted"/>
<feature type="compositionally biased region" description="Low complexity" evidence="1">
    <location>
        <begin position="728"/>
        <end position="742"/>
    </location>
</feature>
<feature type="compositionally biased region" description="Low complexity" evidence="1">
    <location>
        <begin position="762"/>
        <end position="771"/>
    </location>
</feature>
<comment type="caution">
    <text evidence="2">The sequence shown here is derived from an EMBL/GenBank/DDBJ whole genome shotgun (WGS) entry which is preliminary data.</text>
</comment>